<dbReference type="HOGENOM" id="CLU_1459791_0_0_11"/>
<evidence type="ECO:0000313" key="1">
    <source>
        <dbReference type="EMBL" id="AGC63459.1"/>
    </source>
</evidence>
<proteinExistence type="predicted"/>
<name>L7VDG8_MYCL1</name>
<gene>
    <name evidence="1" type="ordered locus">MULP_03840</name>
</gene>
<dbReference type="Proteomes" id="UP000011157">
    <property type="component" value="Chromosome"/>
</dbReference>
<dbReference type="AlphaFoldDB" id="L7VDG8"/>
<accession>L7VDG8</accession>
<dbReference type="PATRIC" id="fig|459424.11.peg.3951"/>
<evidence type="ECO:0000313" key="2">
    <source>
        <dbReference type="Proteomes" id="UP000011157"/>
    </source>
</evidence>
<reference evidence="1 2" key="1">
    <citation type="journal article" date="2013" name="J. Bacteriol.">
        <title>Complete Genome Sequence of the Frog Pathogen Mycobacterium ulcerans Ecovar Liflandii.</title>
        <authorList>
            <person name="Tobias N.J."/>
            <person name="Doig K.D."/>
            <person name="Medema M.H."/>
            <person name="Chen H."/>
            <person name="Haring V."/>
            <person name="Moore R."/>
            <person name="Seemann T."/>
            <person name="Stinear T.P."/>
        </authorList>
    </citation>
    <scope>NUCLEOTIDE SEQUENCE [LARGE SCALE GENOMIC DNA]</scope>
    <source>
        <strain evidence="1 2">128FXT</strain>
    </source>
</reference>
<protein>
    <submittedName>
        <fullName evidence="1">Transposase for IS2404</fullName>
    </submittedName>
</protein>
<dbReference type="KEGG" id="mli:MULP_03840"/>
<dbReference type="EMBL" id="CP003899">
    <property type="protein sequence ID" value="AGC63459.1"/>
    <property type="molecule type" value="Genomic_DNA"/>
</dbReference>
<sequence>MIFGAALLGPECRHGLSGERSSWLLFVVGLELPVPTVSVLPVSSVPEVFDRWSPGERSELIGSEFLDVLASVPDPRDPRGRRYSLMALLAIAVLATPRGSGMMLGRDEVTATPPPLPPLLLPAAAAPAAPIGMPIGIGAPTRPAGAPTALTPLDVDGVAAMTALLAPLVVGDTPQVGGTDNARTE</sequence>
<organism evidence="1 2">
    <name type="scientific">Mycobacterium liflandii (strain 128FXT)</name>
    <dbReference type="NCBI Taxonomy" id="459424"/>
    <lineage>
        <taxon>Bacteria</taxon>
        <taxon>Bacillati</taxon>
        <taxon>Actinomycetota</taxon>
        <taxon>Actinomycetes</taxon>
        <taxon>Mycobacteriales</taxon>
        <taxon>Mycobacteriaceae</taxon>
        <taxon>Mycobacterium</taxon>
        <taxon>Mycobacterium ulcerans group</taxon>
    </lineage>
</organism>
<keyword evidence="2" id="KW-1185">Reference proteome</keyword>